<dbReference type="EMBL" id="CP081135">
    <property type="protein sequence ID" value="UEL47008.1"/>
    <property type="molecule type" value="Genomic_DNA"/>
</dbReference>
<dbReference type="Proteomes" id="UP001198983">
    <property type="component" value="Chromosome"/>
</dbReference>
<accession>A0AAX2ZCA5</accession>
<reference evidence="1 2" key="1">
    <citation type="journal article" date="2023" name="Int. J. Syst. Evol. Microbiol.">
        <title>Terrisporobacter hibernicus sp. nov., isolated from bovine faeces in Northern Ireland.</title>
        <authorList>
            <person name="Mitchell M."/>
            <person name="Nguyen S.V."/>
            <person name="Connor M."/>
            <person name="Fairley D.J."/>
            <person name="Donoghue O."/>
            <person name="Marshall H."/>
            <person name="Koolman L."/>
            <person name="McMullan G."/>
            <person name="Schaffer K.E."/>
            <person name="McGrath J.W."/>
            <person name="Fanning S."/>
        </authorList>
    </citation>
    <scope>NUCLEOTIDE SEQUENCE [LARGE SCALE GENOMIC DNA]</scope>
    <source>
        <strain evidence="1 2">MCA3</strain>
    </source>
</reference>
<dbReference type="KEGG" id="tem:JW646_15405"/>
<dbReference type="AlphaFoldDB" id="A0AAX2ZCA5"/>
<gene>
    <name evidence="1" type="ORF">JW646_15405</name>
</gene>
<evidence type="ECO:0000313" key="1">
    <source>
        <dbReference type="EMBL" id="UEL47008.1"/>
    </source>
</evidence>
<organism evidence="1 2">
    <name type="scientific">Terrisporobacter hibernicus</name>
    <dbReference type="NCBI Taxonomy" id="2813371"/>
    <lineage>
        <taxon>Bacteria</taxon>
        <taxon>Bacillati</taxon>
        <taxon>Bacillota</taxon>
        <taxon>Clostridia</taxon>
        <taxon>Peptostreptococcales</taxon>
        <taxon>Peptostreptococcaceae</taxon>
        <taxon>Terrisporobacter</taxon>
    </lineage>
</organism>
<dbReference type="RefSeq" id="WP_228415585.1">
    <property type="nucleotide sequence ID" value="NZ_CP081135.1"/>
</dbReference>
<name>A0AAX2ZCA5_9FIRM</name>
<evidence type="ECO:0000313" key="2">
    <source>
        <dbReference type="Proteomes" id="UP001198983"/>
    </source>
</evidence>
<sequence>MIEVKEITKGLDPESEEKLNKCCTIIGEVDKGTAKTIAYESNDNLDFSYIL</sequence>
<protein>
    <submittedName>
        <fullName evidence="1">Uncharacterized protein</fullName>
    </submittedName>
</protein>
<proteinExistence type="predicted"/>
<keyword evidence="2" id="KW-1185">Reference proteome</keyword>